<comment type="caution">
    <text evidence="6">The sequence shown here is derived from an EMBL/GenBank/DDBJ whole genome shotgun (WGS) entry which is preliminary data.</text>
</comment>
<evidence type="ECO:0000256" key="4">
    <source>
        <dbReference type="SAM" id="SignalP"/>
    </source>
</evidence>
<evidence type="ECO:0000256" key="1">
    <source>
        <dbReference type="ARBA" id="ARBA00012528"/>
    </source>
</evidence>
<feature type="signal peptide" evidence="4">
    <location>
        <begin position="1"/>
        <end position="30"/>
    </location>
</feature>
<keyword evidence="3" id="KW-0472">Membrane</keyword>
<dbReference type="SUPFAM" id="SSF63829">
    <property type="entry name" value="Calcium-dependent phosphotriesterase"/>
    <property type="match status" value="2"/>
</dbReference>
<dbReference type="SUPFAM" id="SSF55073">
    <property type="entry name" value="Nucleotide cyclase"/>
    <property type="match status" value="1"/>
</dbReference>
<dbReference type="Pfam" id="PF07495">
    <property type="entry name" value="Y_Y_Y"/>
    <property type="match status" value="1"/>
</dbReference>
<evidence type="ECO:0000256" key="3">
    <source>
        <dbReference type="SAM" id="Phobius"/>
    </source>
</evidence>
<feature type="transmembrane region" description="Helical" evidence="3">
    <location>
        <begin position="745"/>
        <end position="768"/>
    </location>
</feature>
<feature type="chain" id="PRO_5045284326" description="diguanylate cyclase" evidence="4">
    <location>
        <begin position="31"/>
        <end position="971"/>
    </location>
</feature>
<keyword evidence="4" id="KW-0732">Signal</keyword>
<dbReference type="PANTHER" id="PTHR45138">
    <property type="entry name" value="REGULATORY COMPONENTS OF SENSORY TRANSDUCTION SYSTEM"/>
    <property type="match status" value="1"/>
</dbReference>
<protein>
    <recommendedName>
        <fullName evidence="1">diguanylate cyclase</fullName>
        <ecNumber evidence="1">2.7.7.65</ecNumber>
    </recommendedName>
</protein>
<dbReference type="CDD" id="cd01949">
    <property type="entry name" value="GGDEF"/>
    <property type="match status" value="1"/>
</dbReference>
<gene>
    <name evidence="6" type="ORF">J3U76_09050</name>
</gene>
<accession>A0ABS3NGS7</accession>
<dbReference type="InterPro" id="IPR015943">
    <property type="entry name" value="WD40/YVTN_repeat-like_dom_sf"/>
</dbReference>
<evidence type="ECO:0000256" key="2">
    <source>
        <dbReference type="ARBA" id="ARBA00034247"/>
    </source>
</evidence>
<organism evidence="6 7">
    <name type="scientific">Oceanisphaera pacifica</name>
    <dbReference type="NCBI Taxonomy" id="2818389"/>
    <lineage>
        <taxon>Bacteria</taxon>
        <taxon>Pseudomonadati</taxon>
        <taxon>Pseudomonadota</taxon>
        <taxon>Gammaproteobacteria</taxon>
        <taxon>Aeromonadales</taxon>
        <taxon>Aeromonadaceae</taxon>
        <taxon>Oceanisphaera</taxon>
    </lineage>
</organism>
<dbReference type="InterPro" id="IPR011110">
    <property type="entry name" value="Reg_prop"/>
</dbReference>
<dbReference type="EC" id="2.7.7.65" evidence="1"/>
<dbReference type="Gene3D" id="3.30.70.270">
    <property type="match status" value="1"/>
</dbReference>
<feature type="domain" description="GGDEF" evidence="5">
    <location>
        <begin position="834"/>
        <end position="966"/>
    </location>
</feature>
<dbReference type="InterPro" id="IPR029787">
    <property type="entry name" value="Nucleotide_cyclase"/>
</dbReference>
<dbReference type="Pfam" id="PF00990">
    <property type="entry name" value="GGDEF"/>
    <property type="match status" value="1"/>
</dbReference>
<dbReference type="InterPro" id="IPR013783">
    <property type="entry name" value="Ig-like_fold"/>
</dbReference>
<dbReference type="EMBL" id="JAGDFX010000009">
    <property type="protein sequence ID" value="MBO1519772.1"/>
    <property type="molecule type" value="Genomic_DNA"/>
</dbReference>
<dbReference type="InterPro" id="IPR011123">
    <property type="entry name" value="Y_Y_Y"/>
</dbReference>
<dbReference type="InterPro" id="IPR000160">
    <property type="entry name" value="GGDEF_dom"/>
</dbReference>
<dbReference type="Pfam" id="PF07494">
    <property type="entry name" value="Reg_prop"/>
    <property type="match status" value="5"/>
</dbReference>
<dbReference type="NCBIfam" id="TIGR00254">
    <property type="entry name" value="GGDEF"/>
    <property type="match status" value="1"/>
</dbReference>
<dbReference type="Proteomes" id="UP000664882">
    <property type="component" value="Unassembled WGS sequence"/>
</dbReference>
<dbReference type="PANTHER" id="PTHR45138:SF9">
    <property type="entry name" value="DIGUANYLATE CYCLASE DGCM-RELATED"/>
    <property type="match status" value="1"/>
</dbReference>
<evidence type="ECO:0000313" key="6">
    <source>
        <dbReference type="EMBL" id="MBO1519772.1"/>
    </source>
</evidence>
<dbReference type="SMART" id="SM00267">
    <property type="entry name" value="GGDEF"/>
    <property type="match status" value="1"/>
</dbReference>
<dbReference type="InterPro" id="IPR043128">
    <property type="entry name" value="Rev_trsase/Diguanyl_cyclase"/>
</dbReference>
<dbReference type="Gene3D" id="2.130.10.10">
    <property type="entry name" value="YVTN repeat-like/Quinoprotein amine dehydrogenase"/>
    <property type="match status" value="3"/>
</dbReference>
<name>A0ABS3NGS7_9GAMM</name>
<keyword evidence="3" id="KW-0812">Transmembrane</keyword>
<dbReference type="PROSITE" id="PS50887">
    <property type="entry name" value="GGDEF"/>
    <property type="match status" value="1"/>
</dbReference>
<keyword evidence="7" id="KW-1185">Reference proteome</keyword>
<evidence type="ECO:0000313" key="7">
    <source>
        <dbReference type="Proteomes" id="UP000664882"/>
    </source>
</evidence>
<dbReference type="Gene3D" id="2.60.40.10">
    <property type="entry name" value="Immunoglobulins"/>
    <property type="match status" value="1"/>
</dbReference>
<dbReference type="InterPro" id="IPR050469">
    <property type="entry name" value="Diguanylate_Cyclase"/>
</dbReference>
<sequence>MNTYFCLQRGKVISAILCVLSLFLSSSLLAASVPLTDYYQDHWNTRDGLPHNSINDIAQTAQGYLWFATWEGVVRYNGRQFRVFTRGDESGLPDSGIRGLTRDDQGLWVVGARGGISHYQHQAWSPQPDADAMVNHALPTRDGRLWLATQNDGIYVRDGKKTVAHFSIEQGLPSPDVYHLIEDKAGRVWAGTAKGLVSITNNKVHLINDIPLVATEALFIDDRNRLLIGSEQGLFAMEEGKVRSLYGEQIQQAVISILQDKSGDLWLGTADRGLVRISQFGIERLEVKHGLPEQRVMSLFEDTEGSMWVGTNGGLMRLREVPFTSVTEQDGLAGNYVRTVLAHSDGSVWVGSSTGLTQIKNGHVQPLELTMPDGTVPSILSLAQGGPNELWVGTFTHGLLQIKHGKLVARYQRAQGLPSNEVRAILPTQAGSIWIGTANGLSQLNNNTLVNYSTQDGLPGNFIMNLHLGVKGDIWVGTGVGAAIIHQQKITPVYLNSQENAEYAFGFYAEPNGKYMWLATDRGLVRYRYADKSLAVVGLKHGLSIEKVFQPVADQLGNLWLTTNRGIMRIRLADAHNVADGKQALIEFEHFDESDGMASSQANGGSGPSAVATADGKIWIATALGVAQVQPKRLAAFANQNLPVVLETVSVAGKPLSLASNMVLEPGSGRLQLHYAGLGFVIPERIKYRTLLEGFDQEWVMRDHQGVAEYTNLPPGQYRFRVAAAYPYDDWSQQEASVSVKVLPFIWQLPLFWGVIVTLVLVVFWLVLRWRIQFFEYHNQELSRQVADKTSKLQQQAQDFELQAREDQLTGLPNRRAFDEALAMIMARLARQSAPLSMMVIDIDHFKQVNDTLSHAVGDKVIQVVAGVIQEQIRNVDHPARWGGEEFTVLLPDTDTDTAYQVAERVRLAVAAHDYSEIAPQLRLTISIGIAQIANNVDEHQLLIQADKALYQAKRQGRNQVVVYSAANDKA</sequence>
<keyword evidence="3" id="KW-1133">Transmembrane helix</keyword>
<dbReference type="RefSeq" id="WP_208005647.1">
    <property type="nucleotide sequence ID" value="NZ_JAGDFX010000009.1"/>
</dbReference>
<evidence type="ECO:0000259" key="5">
    <source>
        <dbReference type="PROSITE" id="PS50887"/>
    </source>
</evidence>
<proteinExistence type="predicted"/>
<reference evidence="6 7" key="1">
    <citation type="submission" date="2021-03" db="EMBL/GenBank/DDBJ databases">
        <title>Oceanisphaera sp. nov., isolated from the intestine.</title>
        <authorList>
            <person name="Zhao L.-H."/>
            <person name="Shi L.-F."/>
        </authorList>
    </citation>
    <scope>NUCLEOTIDE SEQUENCE [LARGE SCALE GENOMIC DNA]</scope>
    <source>
        <strain evidence="6 7">DM8</strain>
    </source>
</reference>
<comment type="catalytic activity">
    <reaction evidence="2">
        <text>2 GTP = 3',3'-c-di-GMP + 2 diphosphate</text>
        <dbReference type="Rhea" id="RHEA:24898"/>
        <dbReference type="ChEBI" id="CHEBI:33019"/>
        <dbReference type="ChEBI" id="CHEBI:37565"/>
        <dbReference type="ChEBI" id="CHEBI:58805"/>
        <dbReference type="EC" id="2.7.7.65"/>
    </reaction>
</comment>